<reference evidence="2" key="1">
    <citation type="submission" date="2020-10" db="EMBL/GenBank/DDBJ databases">
        <authorList>
            <person name="Gilroy R."/>
        </authorList>
    </citation>
    <scope>NUCLEOTIDE SEQUENCE</scope>
    <source>
        <strain evidence="2">CHK186-9395</strain>
    </source>
</reference>
<name>A0A9D1NEY2_9FIRM</name>
<sequence length="781" mass="90043">MKKITLLFSALLLCGVSLCFTGCGNTVTYYSCEDKYEVGADGWKRGIESNEIITNLSSMGLDNVAYDFSYVKEQGFGLDTAENASFVTFAKNNIGNMKSDTIKFENVNYFGFYNYAEYLFTDFSAIYNTELAEARSVDDLITRNEQDGLVFYEYKSFLKHGNKYYSVEIFYVQSGNNSRVSAMEMYVTVPVYLKNKLNGAQIVTRFGDVVETWPGWTHLNYAKTPMYRYIPSIYSEYYEVSEIDGLTQIYVPNYTRDMINFYEKELKDANFVAGDLDACEPLANIVKKSVGHTNVSYFTYTMVNNIWHLAVFENKGYMQISAYLSTRNRIEIDLNAAFPEGNTFESYDDFQRAFNKASGDLGISIPYKNYAFIDSYYITTFVDRLDNEGLKVGFKTTSNTPYSEYKAGIENIMKELYRDFINQGAGLYVDWSNSYTIRKQIEGLDNYFYEMATNLKVFEERQYNYTFKETDNREVLIDAIQNGHLVYNPETNSWEFPPYLIPGHNYLGTDENDRIIYEFDYYVTYTIKKFNTVSPNFADLVYANADLQQNILDAEVLSGYIDGLPIIIQKQDNYIYFTELTANTLEESYREVVFFQDESARLEFEKNKTLLGNETLYTSSGISGELSENLTNSKIISYLHKFYALQTESQSLVDEYISRYVGDEEWIFKFVEENVHPSSQTAILQGQYIDVLPAYSESGLGSIQNIWFSSSSLKIPELIILNFNAYYGKNGKLKFHIYATADDELFKAQIDGKEYYNCCNKISDTTPVALYKIVQNFIQNL</sequence>
<dbReference type="EMBL" id="DVOJ01000006">
    <property type="protein sequence ID" value="HIV01218.1"/>
    <property type="molecule type" value="Genomic_DNA"/>
</dbReference>
<keyword evidence="1" id="KW-0732">Signal</keyword>
<gene>
    <name evidence="2" type="ORF">IAA62_01515</name>
</gene>
<accession>A0A9D1NEY2</accession>
<organism evidence="2 3">
    <name type="scientific">Candidatus Caccopulliclostridium gallistercoris</name>
    <dbReference type="NCBI Taxonomy" id="2840719"/>
    <lineage>
        <taxon>Bacteria</taxon>
        <taxon>Bacillati</taxon>
        <taxon>Bacillota</taxon>
        <taxon>Clostridia</taxon>
        <taxon>Candidatus Caccopulliclostridium</taxon>
    </lineage>
</organism>
<evidence type="ECO:0000313" key="3">
    <source>
        <dbReference type="Proteomes" id="UP000886861"/>
    </source>
</evidence>
<comment type="caution">
    <text evidence="2">The sequence shown here is derived from an EMBL/GenBank/DDBJ whole genome shotgun (WGS) entry which is preliminary data.</text>
</comment>
<evidence type="ECO:0000256" key="1">
    <source>
        <dbReference type="SAM" id="SignalP"/>
    </source>
</evidence>
<proteinExistence type="predicted"/>
<dbReference type="Proteomes" id="UP000886861">
    <property type="component" value="Unassembled WGS sequence"/>
</dbReference>
<protein>
    <submittedName>
        <fullName evidence="2">Uncharacterized protein</fullName>
    </submittedName>
</protein>
<feature type="signal peptide" evidence="1">
    <location>
        <begin position="1"/>
        <end position="21"/>
    </location>
</feature>
<dbReference type="AlphaFoldDB" id="A0A9D1NEY2"/>
<evidence type="ECO:0000313" key="2">
    <source>
        <dbReference type="EMBL" id="HIV01218.1"/>
    </source>
</evidence>
<reference evidence="2" key="2">
    <citation type="journal article" date="2021" name="PeerJ">
        <title>Extensive microbial diversity within the chicken gut microbiome revealed by metagenomics and culture.</title>
        <authorList>
            <person name="Gilroy R."/>
            <person name="Ravi A."/>
            <person name="Getino M."/>
            <person name="Pursley I."/>
            <person name="Horton D.L."/>
            <person name="Alikhan N.F."/>
            <person name="Baker D."/>
            <person name="Gharbi K."/>
            <person name="Hall N."/>
            <person name="Watson M."/>
            <person name="Adriaenssens E.M."/>
            <person name="Foster-Nyarko E."/>
            <person name="Jarju S."/>
            <person name="Secka A."/>
            <person name="Antonio M."/>
            <person name="Oren A."/>
            <person name="Chaudhuri R.R."/>
            <person name="La Ragione R."/>
            <person name="Hildebrand F."/>
            <person name="Pallen M.J."/>
        </authorList>
    </citation>
    <scope>NUCLEOTIDE SEQUENCE</scope>
    <source>
        <strain evidence="2">CHK186-9395</strain>
    </source>
</reference>
<feature type="chain" id="PRO_5038527038" evidence="1">
    <location>
        <begin position="22"/>
        <end position="781"/>
    </location>
</feature>